<reference evidence="1 2" key="1">
    <citation type="submission" date="2019-12" db="EMBL/GenBank/DDBJ databases">
        <authorList>
            <person name="Alioto T."/>
            <person name="Alioto T."/>
            <person name="Gomez Garrido J."/>
        </authorList>
    </citation>
    <scope>NUCLEOTIDE SEQUENCE [LARGE SCALE GENOMIC DNA]</scope>
</reference>
<organism evidence="1 2">
    <name type="scientific">Olea europaea subsp. europaea</name>
    <dbReference type="NCBI Taxonomy" id="158383"/>
    <lineage>
        <taxon>Eukaryota</taxon>
        <taxon>Viridiplantae</taxon>
        <taxon>Streptophyta</taxon>
        <taxon>Embryophyta</taxon>
        <taxon>Tracheophyta</taxon>
        <taxon>Spermatophyta</taxon>
        <taxon>Magnoliopsida</taxon>
        <taxon>eudicotyledons</taxon>
        <taxon>Gunneridae</taxon>
        <taxon>Pentapetalae</taxon>
        <taxon>asterids</taxon>
        <taxon>lamiids</taxon>
        <taxon>Lamiales</taxon>
        <taxon>Oleaceae</taxon>
        <taxon>Oleeae</taxon>
        <taxon>Olea</taxon>
    </lineage>
</organism>
<dbReference type="AlphaFoldDB" id="A0A8S0S7T7"/>
<proteinExistence type="predicted"/>
<protein>
    <submittedName>
        <fullName evidence="1">Uncharacterized protein</fullName>
    </submittedName>
</protein>
<evidence type="ECO:0000313" key="2">
    <source>
        <dbReference type="Proteomes" id="UP000594638"/>
    </source>
</evidence>
<accession>A0A8S0S7T7</accession>
<dbReference type="EMBL" id="CACTIH010003983">
    <property type="protein sequence ID" value="CAA2988306.1"/>
    <property type="molecule type" value="Genomic_DNA"/>
</dbReference>
<comment type="caution">
    <text evidence="1">The sequence shown here is derived from an EMBL/GenBank/DDBJ whole genome shotgun (WGS) entry which is preliminary data.</text>
</comment>
<name>A0A8S0S7T7_OLEEU</name>
<gene>
    <name evidence="1" type="ORF">OLEA9_A059914</name>
</gene>
<evidence type="ECO:0000313" key="1">
    <source>
        <dbReference type="EMBL" id="CAA2988306.1"/>
    </source>
</evidence>
<dbReference type="Proteomes" id="UP000594638">
    <property type="component" value="Unassembled WGS sequence"/>
</dbReference>
<keyword evidence="2" id="KW-1185">Reference proteome</keyword>
<sequence length="217" mass="25459">MDQAKKFNMDFKKRKSSNFNIDSKDNKNKKSRRSLVICKAYLEHYHCNLTLHRHHHCNHYIVHPTPPRRHQQPHHRRYHHHRHHNHRTITTSIFKPPKNPRTTAHMYCLLSAISTYCNTVSHHIFTIASPNQQTNHQEPLPKSNQTITRRLLHTTIISATSTISNNYKTTTTTSIFKKLGRAMSLLMMGASRSVQPPSQHYSTNAQVASNVCRYERW</sequence>
<dbReference type="Gramene" id="OE9A059914T1">
    <property type="protein sequence ID" value="OE9A059914C1"/>
    <property type="gene ID" value="OE9A059914"/>
</dbReference>